<dbReference type="InterPro" id="IPR039422">
    <property type="entry name" value="MarR/SlyA-like"/>
</dbReference>
<protein>
    <submittedName>
        <fullName evidence="7">MarR family transcriptional regulator</fullName>
    </submittedName>
</protein>
<dbReference type="PROSITE" id="PS50995">
    <property type="entry name" value="HTH_MARR_2"/>
    <property type="match status" value="1"/>
</dbReference>
<comment type="caution">
    <text evidence="7">The sequence shown here is derived from an EMBL/GenBank/DDBJ whole genome shotgun (WGS) entry which is preliminary data.</text>
</comment>
<dbReference type="SMART" id="SM00347">
    <property type="entry name" value="HTH_MARR"/>
    <property type="match status" value="1"/>
</dbReference>
<dbReference type="GO" id="GO:0003677">
    <property type="term" value="F:DNA binding"/>
    <property type="evidence" value="ECO:0007669"/>
    <property type="project" value="UniProtKB-KW"/>
</dbReference>
<dbReference type="PANTHER" id="PTHR33164:SF5">
    <property type="entry name" value="ORGANIC HYDROPEROXIDE RESISTANCE TRANSCRIPTIONAL REGULATOR"/>
    <property type="match status" value="1"/>
</dbReference>
<proteinExistence type="predicted"/>
<evidence type="ECO:0000259" key="6">
    <source>
        <dbReference type="PROSITE" id="PS50995"/>
    </source>
</evidence>
<dbReference type="PANTHER" id="PTHR33164">
    <property type="entry name" value="TRANSCRIPTIONAL REGULATOR, MARR FAMILY"/>
    <property type="match status" value="1"/>
</dbReference>
<dbReference type="SUPFAM" id="SSF46785">
    <property type="entry name" value="Winged helix' DNA-binding domain"/>
    <property type="match status" value="1"/>
</dbReference>
<dbReference type="AlphaFoldDB" id="A0AA41YTT8"/>
<evidence type="ECO:0000256" key="3">
    <source>
        <dbReference type="ARBA" id="ARBA00023015"/>
    </source>
</evidence>
<dbReference type="GO" id="GO:0005737">
    <property type="term" value="C:cytoplasm"/>
    <property type="evidence" value="ECO:0007669"/>
    <property type="project" value="UniProtKB-SubCell"/>
</dbReference>
<comment type="subcellular location">
    <subcellularLocation>
        <location evidence="1">Cytoplasm</location>
    </subcellularLocation>
</comment>
<evidence type="ECO:0000313" key="8">
    <source>
        <dbReference type="Proteomes" id="UP001165667"/>
    </source>
</evidence>
<reference evidence="7" key="1">
    <citation type="submission" date="2022-05" db="EMBL/GenBank/DDBJ databases">
        <authorList>
            <person name="Pankratov T."/>
        </authorList>
    </citation>
    <scope>NUCLEOTIDE SEQUENCE</scope>
    <source>
        <strain evidence="7">BP6-180914</strain>
    </source>
</reference>
<dbReference type="Proteomes" id="UP001165667">
    <property type="component" value="Unassembled WGS sequence"/>
</dbReference>
<sequence length="158" mass="17974">MPRSKKTASRAKPGENKLKLRSQLSFALYASTNRVSRLYRSYLEPLGLTFPQYLVLLVLWEQAPCAVTNLAHALDLESNTITPIVKRMEGLGYVTRSRDPLDERRVLVGLTEQGQAFRRQAILMRERMVAQIGLEERTLDELRDSLWDLSGVIDARSA</sequence>
<keyword evidence="2" id="KW-0963">Cytoplasm</keyword>
<evidence type="ECO:0000256" key="1">
    <source>
        <dbReference type="ARBA" id="ARBA00004496"/>
    </source>
</evidence>
<keyword evidence="3" id="KW-0805">Transcription regulation</keyword>
<dbReference type="RefSeq" id="WP_282583570.1">
    <property type="nucleotide sequence ID" value="NZ_JAMOIM010000002.1"/>
</dbReference>
<feature type="domain" description="HTH marR-type" evidence="6">
    <location>
        <begin position="21"/>
        <end position="151"/>
    </location>
</feature>
<evidence type="ECO:0000313" key="7">
    <source>
        <dbReference type="EMBL" id="MCW6507200.1"/>
    </source>
</evidence>
<gene>
    <name evidence="7" type="ORF">M8523_04120</name>
</gene>
<dbReference type="InterPro" id="IPR036390">
    <property type="entry name" value="WH_DNA-bd_sf"/>
</dbReference>
<evidence type="ECO:0000256" key="4">
    <source>
        <dbReference type="ARBA" id="ARBA00023125"/>
    </source>
</evidence>
<dbReference type="GO" id="GO:0003700">
    <property type="term" value="F:DNA-binding transcription factor activity"/>
    <property type="evidence" value="ECO:0007669"/>
    <property type="project" value="InterPro"/>
</dbReference>
<accession>A0AA41YTT8</accession>
<dbReference type="GO" id="GO:0006950">
    <property type="term" value="P:response to stress"/>
    <property type="evidence" value="ECO:0007669"/>
    <property type="project" value="TreeGrafter"/>
</dbReference>
<keyword evidence="5" id="KW-0804">Transcription</keyword>
<dbReference type="InterPro" id="IPR036388">
    <property type="entry name" value="WH-like_DNA-bd_sf"/>
</dbReference>
<dbReference type="Pfam" id="PF22381">
    <property type="entry name" value="Staph_reg_Sar_Rot"/>
    <property type="match status" value="1"/>
</dbReference>
<name>A0AA41YTT8_9HYPH</name>
<dbReference type="Gene3D" id="1.10.10.10">
    <property type="entry name" value="Winged helix-like DNA-binding domain superfamily/Winged helix DNA-binding domain"/>
    <property type="match status" value="1"/>
</dbReference>
<dbReference type="InterPro" id="IPR055166">
    <property type="entry name" value="Transc_reg_Sar_Rot_HTH"/>
</dbReference>
<keyword evidence="4" id="KW-0238">DNA-binding</keyword>
<dbReference type="EMBL" id="JAMOIM010000002">
    <property type="protein sequence ID" value="MCW6507200.1"/>
    <property type="molecule type" value="Genomic_DNA"/>
</dbReference>
<evidence type="ECO:0000256" key="5">
    <source>
        <dbReference type="ARBA" id="ARBA00023163"/>
    </source>
</evidence>
<keyword evidence="8" id="KW-1185">Reference proteome</keyword>
<organism evidence="7 8">
    <name type="scientific">Lichenifustis flavocetrariae</name>
    <dbReference type="NCBI Taxonomy" id="2949735"/>
    <lineage>
        <taxon>Bacteria</taxon>
        <taxon>Pseudomonadati</taxon>
        <taxon>Pseudomonadota</taxon>
        <taxon>Alphaproteobacteria</taxon>
        <taxon>Hyphomicrobiales</taxon>
        <taxon>Lichenihabitantaceae</taxon>
        <taxon>Lichenifustis</taxon>
    </lineage>
</organism>
<evidence type="ECO:0000256" key="2">
    <source>
        <dbReference type="ARBA" id="ARBA00022490"/>
    </source>
</evidence>
<dbReference type="InterPro" id="IPR000835">
    <property type="entry name" value="HTH_MarR-typ"/>
</dbReference>